<sequence length="180" mass="19584">MCIYTFPSARSISVLPTPSAGSAETLTPKCNAILRVSRLATWLVNGDGEGEDRGTGKRDVSVYEDKRVLSDPDWDDPRRDEGQVFDDCGRGGGVGDDCSGPMRASVSGLIYRTPNDPTDALALILPPSLPKPPFNPRRPITPPAPSRKRTAPEERRRRGGASGQASKDKRRVINRARESK</sequence>
<evidence type="ECO:0000313" key="2">
    <source>
        <dbReference type="EMBL" id="KAG6371789.1"/>
    </source>
</evidence>
<feature type="region of interest" description="Disordered" evidence="1">
    <location>
        <begin position="123"/>
        <end position="180"/>
    </location>
</feature>
<evidence type="ECO:0000256" key="1">
    <source>
        <dbReference type="SAM" id="MobiDB-lite"/>
    </source>
</evidence>
<keyword evidence="3" id="KW-1185">Reference proteome</keyword>
<dbReference type="Proteomes" id="UP000683000">
    <property type="component" value="Unassembled WGS sequence"/>
</dbReference>
<dbReference type="EMBL" id="JAGFBS010000032">
    <property type="protein sequence ID" value="KAG6371789.1"/>
    <property type="molecule type" value="Genomic_DNA"/>
</dbReference>
<comment type="caution">
    <text evidence="2">The sequence shown here is derived from an EMBL/GenBank/DDBJ whole genome shotgun (WGS) entry which is preliminary data.</text>
</comment>
<feature type="region of interest" description="Disordered" evidence="1">
    <location>
        <begin position="68"/>
        <end position="100"/>
    </location>
</feature>
<gene>
    <name evidence="2" type="ORF">JVT61DRAFT_9144</name>
</gene>
<name>A0A8I2YGY2_9AGAM</name>
<dbReference type="AlphaFoldDB" id="A0A8I2YGY2"/>
<accession>A0A8I2YGY2</accession>
<protein>
    <submittedName>
        <fullName evidence="2">Uncharacterized protein</fullName>
    </submittedName>
</protein>
<reference evidence="2" key="1">
    <citation type="submission" date="2021-03" db="EMBL/GenBank/DDBJ databases">
        <title>Evolutionary innovations through gain and loss of genes in the ectomycorrhizal Boletales.</title>
        <authorList>
            <person name="Wu G."/>
            <person name="Miyauchi S."/>
            <person name="Morin E."/>
            <person name="Yang Z.-L."/>
            <person name="Xu J."/>
            <person name="Martin F.M."/>
        </authorList>
    </citation>
    <scope>NUCLEOTIDE SEQUENCE</scope>
    <source>
        <strain evidence="2">BR01</strain>
    </source>
</reference>
<proteinExistence type="predicted"/>
<feature type="compositionally biased region" description="Pro residues" evidence="1">
    <location>
        <begin position="127"/>
        <end position="145"/>
    </location>
</feature>
<evidence type="ECO:0000313" key="3">
    <source>
        <dbReference type="Proteomes" id="UP000683000"/>
    </source>
</evidence>
<feature type="compositionally biased region" description="Basic and acidic residues" evidence="1">
    <location>
        <begin position="68"/>
        <end position="82"/>
    </location>
</feature>
<organism evidence="2 3">
    <name type="scientific">Boletus reticuloceps</name>
    <dbReference type="NCBI Taxonomy" id="495285"/>
    <lineage>
        <taxon>Eukaryota</taxon>
        <taxon>Fungi</taxon>
        <taxon>Dikarya</taxon>
        <taxon>Basidiomycota</taxon>
        <taxon>Agaricomycotina</taxon>
        <taxon>Agaricomycetes</taxon>
        <taxon>Agaricomycetidae</taxon>
        <taxon>Boletales</taxon>
        <taxon>Boletineae</taxon>
        <taxon>Boletaceae</taxon>
        <taxon>Boletoideae</taxon>
        <taxon>Boletus</taxon>
    </lineage>
</organism>